<feature type="domain" description="AMP-binding enzyme C-terminal" evidence="9">
    <location>
        <begin position="628"/>
        <end position="707"/>
    </location>
</feature>
<evidence type="ECO:0000259" key="9">
    <source>
        <dbReference type="Pfam" id="PF13193"/>
    </source>
</evidence>
<evidence type="ECO:0000256" key="1">
    <source>
        <dbReference type="ARBA" id="ARBA00006432"/>
    </source>
</evidence>
<keyword evidence="3 6" id="KW-0547">Nucleotide-binding</keyword>
<dbReference type="Pfam" id="PF13193">
    <property type="entry name" value="AMP-binding_C"/>
    <property type="match status" value="1"/>
</dbReference>
<feature type="binding site" evidence="6">
    <location>
        <position position="612"/>
    </location>
    <ligand>
        <name>ATP</name>
        <dbReference type="ChEBI" id="CHEBI:30616"/>
    </ligand>
</feature>
<name>A0ABQ0YI31_9NOCA</name>
<organism evidence="11 12">
    <name type="scientific">Rhodococcus aetherivorans</name>
    <dbReference type="NCBI Taxonomy" id="191292"/>
    <lineage>
        <taxon>Bacteria</taxon>
        <taxon>Bacillati</taxon>
        <taxon>Actinomycetota</taxon>
        <taxon>Actinomycetes</taxon>
        <taxon>Mycobacteriales</taxon>
        <taxon>Nocardiaceae</taxon>
        <taxon>Rhodococcus</taxon>
    </lineage>
</organism>
<comment type="catalytic activity">
    <reaction evidence="6">
        <text>acetate + ATP + CoA = acetyl-CoA + AMP + diphosphate</text>
        <dbReference type="Rhea" id="RHEA:23176"/>
        <dbReference type="ChEBI" id="CHEBI:30089"/>
        <dbReference type="ChEBI" id="CHEBI:30616"/>
        <dbReference type="ChEBI" id="CHEBI:33019"/>
        <dbReference type="ChEBI" id="CHEBI:57287"/>
        <dbReference type="ChEBI" id="CHEBI:57288"/>
        <dbReference type="ChEBI" id="CHEBI:456215"/>
        <dbReference type="EC" id="6.2.1.1"/>
    </reaction>
</comment>
<evidence type="ECO:0000259" key="8">
    <source>
        <dbReference type="Pfam" id="PF00501"/>
    </source>
</evidence>
<dbReference type="Pfam" id="PF16177">
    <property type="entry name" value="ACAS_N"/>
    <property type="match status" value="1"/>
</dbReference>
<feature type="domain" description="Acetyl-coenzyme A synthetase N-terminal" evidence="10">
    <location>
        <begin position="126"/>
        <end position="177"/>
    </location>
</feature>
<dbReference type="GO" id="GO:0003987">
    <property type="term" value="F:acetate-CoA ligase activity"/>
    <property type="evidence" value="ECO:0007669"/>
    <property type="project" value="UniProtKB-EC"/>
</dbReference>
<evidence type="ECO:0000313" key="12">
    <source>
        <dbReference type="Proteomes" id="UP000325466"/>
    </source>
</evidence>
<feature type="region of interest" description="Disordered" evidence="7">
    <location>
        <begin position="39"/>
        <end position="58"/>
    </location>
</feature>
<evidence type="ECO:0000313" key="11">
    <source>
        <dbReference type="EMBL" id="GES36199.1"/>
    </source>
</evidence>
<evidence type="ECO:0000256" key="4">
    <source>
        <dbReference type="ARBA" id="ARBA00022840"/>
    </source>
</evidence>
<dbReference type="NCBIfam" id="TIGR02188">
    <property type="entry name" value="Ac_CoA_lig_AcsA"/>
    <property type="match status" value="1"/>
</dbReference>
<evidence type="ECO:0000256" key="7">
    <source>
        <dbReference type="SAM" id="MobiDB-lite"/>
    </source>
</evidence>
<feature type="binding site" evidence="6">
    <location>
        <begin position="287"/>
        <end position="290"/>
    </location>
    <ligand>
        <name>CoA</name>
        <dbReference type="ChEBI" id="CHEBI:57287"/>
    </ligand>
</feature>
<sequence length="742" mass="80653">MHLGEGIARPVRGIAHSGQVEQGLQGVGHGIRRYRLLPTTRARGSTGRGGRPPVARDRPIVESDQVAAGCNGAMSVTGDYPHRCPNCLDRPERGPATMTSAAQDHEQQVYPPSPEFVATANAGPELQAAADADRLGFWATQAQRLDWATEWSEVLDWSDAPVAKWFVGGQLNVAYNCVDRHVLAGNGDRVAIHFEGEPGDSRALTYNDLLAEVCKAANTFTDLGLVAGDRVAIYMPMIPEAIVAMLACARLGLTHSVVFAGFSSHALRSRIDDAQAKLVVTVDGQWRRGQAAPLKPAADEAVADAASVQHVLVVKRTGIDVDWTEGRDLWWHETVDKASAEHEAQPFDAEHPLFILYTSGTTGKPKGIIHTSGGYLTQASYTHHYVFDHKPGRDVYWCTADIGWVTGHSYIVYGPLSNGATQVVYEGTPNSPNEHRHFEIIEKYGVSIYYTAPTLIRTFMKWGRDIPDAHDLSSIRLLGSVGEPINPEAWRWFREVIGAGQAPIVDTWWQTETGAIMISPLPGITATKPGSAMAPLPGISAKIVDDNAVPLGAGGNGYLVLDQPWPSMLRGIWGDMDRYKDTYWSRYAEEGWYFAGDGARYDEDGALWVLGRVDDVMNVSGHRISTSEVESALVGHPAVAEAAVVGAADETTGQGIVAFVILREGVTNTGDQLITELRNQVSTEISPIAKPRQISIVPELPKTRSGKIMRRLLRDVAEGRELGDTSTLVDPKVFEAIRAQGK</sequence>
<dbReference type="PROSITE" id="PS00455">
    <property type="entry name" value="AMP_BINDING"/>
    <property type="match status" value="1"/>
</dbReference>
<keyword evidence="6" id="KW-0460">Magnesium</keyword>
<evidence type="ECO:0000256" key="2">
    <source>
        <dbReference type="ARBA" id="ARBA00022598"/>
    </source>
</evidence>
<reference evidence="11 12" key="1">
    <citation type="journal article" date="2018" name="Biodegradation">
        <title>1,4-Dioxane degradation characteristics of Rhodococcus aetherivorans JCM 14343.</title>
        <authorList>
            <person name="Inoue D."/>
            <person name="Tsunoda T."/>
            <person name="Yamamoto N."/>
            <person name="Ike M."/>
            <person name="Sei K."/>
        </authorList>
    </citation>
    <scope>NUCLEOTIDE SEQUENCE [LARGE SCALE GENOMIC DNA]</scope>
    <source>
        <strain evidence="11 12">JCM 14343</strain>
    </source>
</reference>
<dbReference type="HAMAP" id="MF_01123">
    <property type="entry name" value="Ac_CoA_synth"/>
    <property type="match status" value="1"/>
</dbReference>
<comment type="caution">
    <text evidence="11">The sequence shown here is derived from an EMBL/GenBank/DDBJ whole genome shotgun (WGS) entry which is preliminary data.</text>
</comment>
<dbReference type="InterPro" id="IPR042099">
    <property type="entry name" value="ANL_N_sf"/>
</dbReference>
<keyword evidence="5 6" id="KW-0007">Acetylation</keyword>
<feature type="binding site" evidence="6">
    <location>
        <begin position="482"/>
        <end position="484"/>
    </location>
    <ligand>
        <name>ATP</name>
        <dbReference type="ChEBI" id="CHEBI:30616"/>
    </ligand>
</feature>
<protein>
    <recommendedName>
        <fullName evidence="6">Acetyl-coenzyme A synthetase</fullName>
        <shortName evidence="6">AcCoA synthetase</shortName>
        <shortName evidence="6">Acs</shortName>
        <ecNumber evidence="6">6.2.1.1</ecNumber>
    </recommendedName>
    <alternativeName>
        <fullName evidence="6">Acetate--CoA ligase</fullName>
    </alternativeName>
    <alternativeName>
        <fullName evidence="6">Acyl-activating enzyme</fullName>
    </alternativeName>
</protein>
<dbReference type="InterPro" id="IPR011904">
    <property type="entry name" value="Ac_CoA_lig"/>
</dbReference>
<dbReference type="InterPro" id="IPR025110">
    <property type="entry name" value="AMP-bd_C"/>
</dbReference>
<comment type="similarity">
    <text evidence="1 6">Belongs to the ATP-dependent AMP-binding enzyme family.</text>
</comment>
<keyword evidence="2 6" id="KW-0436">Ligase</keyword>
<keyword evidence="4 6" id="KW-0067">ATP-binding</keyword>
<feature type="binding site" evidence="6">
    <location>
        <begin position="506"/>
        <end position="511"/>
    </location>
    <ligand>
        <name>ATP</name>
        <dbReference type="ChEBI" id="CHEBI:30616"/>
    </ligand>
</feature>
<dbReference type="Proteomes" id="UP000325466">
    <property type="component" value="Unassembled WGS sequence"/>
</dbReference>
<dbReference type="NCBIfam" id="NF001208">
    <property type="entry name" value="PRK00174.1"/>
    <property type="match status" value="1"/>
</dbReference>
<evidence type="ECO:0000256" key="3">
    <source>
        <dbReference type="ARBA" id="ARBA00022741"/>
    </source>
</evidence>
<comment type="PTM">
    <text evidence="6">Acetylated. Deacetylation by the SIR2-homolog deacetylase activates the enzyme.</text>
</comment>
<evidence type="ECO:0000259" key="10">
    <source>
        <dbReference type="Pfam" id="PF16177"/>
    </source>
</evidence>
<comment type="caution">
    <text evidence="6">Lacks conserved residue(s) required for the propagation of feature annotation.</text>
</comment>
<keyword evidence="6" id="KW-0479">Metal-binding</keyword>
<dbReference type="SUPFAM" id="SSF56801">
    <property type="entry name" value="Acetyl-CoA synthetase-like"/>
    <property type="match status" value="1"/>
</dbReference>
<dbReference type="PANTHER" id="PTHR24095">
    <property type="entry name" value="ACETYL-COENZYME A SYNTHETASE"/>
    <property type="match status" value="1"/>
</dbReference>
<dbReference type="InterPro" id="IPR000873">
    <property type="entry name" value="AMP-dep_synth/lig_dom"/>
</dbReference>
<feature type="binding site" evidence="6">
    <location>
        <position position="634"/>
    </location>
    <ligand>
        <name>Mg(2+)</name>
        <dbReference type="ChEBI" id="CHEBI:18420"/>
    </ligand>
</feature>
<feature type="domain" description="AMP-dependent synthetase/ligase" evidence="8">
    <location>
        <begin position="183"/>
        <end position="573"/>
    </location>
</feature>
<dbReference type="InterPro" id="IPR020845">
    <property type="entry name" value="AMP-binding_CS"/>
</dbReference>
<dbReference type="EMBL" id="BLAH01000051">
    <property type="protein sequence ID" value="GES36199.1"/>
    <property type="molecule type" value="Genomic_DNA"/>
</dbReference>
<gene>
    <name evidence="6" type="primary">acsA</name>
    <name evidence="11" type="ORF">RAJCM14343_1449</name>
</gene>
<feature type="binding site" evidence="6">
    <location>
        <position position="406"/>
    </location>
    <ligand>
        <name>CoA</name>
        <dbReference type="ChEBI" id="CHEBI:57287"/>
    </ligand>
</feature>
<feature type="binding site" evidence="6">
    <location>
        <position position="620"/>
    </location>
    <ligand>
        <name>CoA</name>
        <dbReference type="ChEBI" id="CHEBI:57287"/>
    </ligand>
</feature>
<feature type="binding site" evidence="6">
    <location>
        <position position="623"/>
    </location>
    <ligand>
        <name>ATP</name>
        <dbReference type="ChEBI" id="CHEBI:30616"/>
    </ligand>
</feature>
<dbReference type="PANTHER" id="PTHR24095:SF14">
    <property type="entry name" value="ACETYL-COENZYME A SYNTHETASE 1"/>
    <property type="match status" value="1"/>
</dbReference>
<keyword evidence="12" id="KW-1185">Reference proteome</keyword>
<accession>A0ABQ0YI31</accession>
<dbReference type="CDD" id="cd05966">
    <property type="entry name" value="ACS"/>
    <property type="match status" value="1"/>
</dbReference>
<proteinExistence type="inferred from homology"/>
<dbReference type="InterPro" id="IPR032387">
    <property type="entry name" value="ACAS_N"/>
</dbReference>
<feature type="modified residue" description="N6-acetyllysine" evidence="6">
    <location>
        <position position="707"/>
    </location>
</feature>
<feature type="binding site" evidence="6">
    <location>
        <position position="597"/>
    </location>
    <ligand>
        <name>ATP</name>
        <dbReference type="ChEBI" id="CHEBI:30616"/>
    </ligand>
</feature>
<feature type="binding site" evidence="6">
    <location>
        <position position="430"/>
    </location>
    <ligand>
        <name>CoA</name>
        <dbReference type="ChEBI" id="CHEBI:57287"/>
    </ligand>
</feature>
<evidence type="ECO:0000256" key="6">
    <source>
        <dbReference type="HAMAP-Rule" id="MF_01123"/>
    </source>
</evidence>
<dbReference type="Pfam" id="PF00501">
    <property type="entry name" value="AMP-binding"/>
    <property type="match status" value="1"/>
</dbReference>
<dbReference type="EC" id="6.2.1.1" evidence="6"/>
<dbReference type="Gene3D" id="3.30.300.30">
    <property type="match status" value="1"/>
</dbReference>
<evidence type="ECO:0000256" key="5">
    <source>
        <dbReference type="ARBA" id="ARBA00022990"/>
    </source>
</evidence>
<feature type="binding site" evidence="6">
    <location>
        <position position="639"/>
    </location>
    <ligand>
        <name>Mg(2+)</name>
        <dbReference type="ChEBI" id="CHEBI:18420"/>
    </ligand>
</feature>
<feature type="binding site" evidence="6">
    <location>
        <position position="636"/>
    </location>
    <ligand>
        <name>Mg(2+)</name>
        <dbReference type="ChEBI" id="CHEBI:18420"/>
    </ligand>
</feature>
<comment type="cofactor">
    <cofactor evidence="6">
        <name>Mg(2+)</name>
        <dbReference type="ChEBI" id="CHEBI:18420"/>
    </cofactor>
</comment>
<dbReference type="Gene3D" id="3.40.50.12780">
    <property type="entry name" value="N-terminal domain of ligase-like"/>
    <property type="match status" value="1"/>
</dbReference>
<dbReference type="InterPro" id="IPR045851">
    <property type="entry name" value="AMP-bd_C_sf"/>
</dbReference>
<comment type="function">
    <text evidence="6">Catalyzes the conversion of acetate into acetyl-CoA (AcCoA), an essential intermediate at the junction of anabolic and catabolic pathways. AcsA undergoes a two-step reaction. In the first half reaction, AcsA combines acetate with ATP to form acetyl-adenylate (AcAMP) intermediate. In the second half reaction, it can then transfer the acetyl group from AcAMP to the sulfhydryl group of CoA, forming the product AcCoA.</text>
</comment>